<dbReference type="Gene3D" id="3.40.50.2300">
    <property type="match status" value="1"/>
</dbReference>
<dbReference type="InterPro" id="IPR025944">
    <property type="entry name" value="Sigma_54_int_dom_CS"/>
</dbReference>
<keyword evidence="2" id="KW-0067">ATP-binding</keyword>
<evidence type="ECO:0000256" key="5">
    <source>
        <dbReference type="ARBA" id="ARBA00023163"/>
    </source>
</evidence>
<proteinExistence type="predicted"/>
<dbReference type="InterPro" id="IPR058031">
    <property type="entry name" value="AAA_lid_NorR"/>
</dbReference>
<dbReference type="InterPro" id="IPR002197">
    <property type="entry name" value="HTH_Fis"/>
</dbReference>
<evidence type="ECO:0000256" key="3">
    <source>
        <dbReference type="ARBA" id="ARBA00023015"/>
    </source>
</evidence>
<dbReference type="PROSITE" id="PS00675">
    <property type="entry name" value="SIGMA54_INTERACT_1"/>
    <property type="match status" value="1"/>
</dbReference>
<feature type="domain" description="Sigma-54 factor interaction" evidence="7">
    <location>
        <begin position="134"/>
        <end position="364"/>
    </location>
</feature>
<evidence type="ECO:0000259" key="8">
    <source>
        <dbReference type="PROSITE" id="PS50110"/>
    </source>
</evidence>
<dbReference type="SMART" id="SM00382">
    <property type="entry name" value="AAA"/>
    <property type="match status" value="1"/>
</dbReference>
<keyword evidence="5" id="KW-0804">Transcription</keyword>
<sequence>MNAPKICLVEDDPIMGESMVERFQLEGFAVDWHTMGAAALAAIPNAHYAVVISDVRLPDVSGDDLYSRLVTSMHSVPPFVLVTAYASVDRAVAMLKAGVSDYITKPFDIGNLVEKIRNLVATTIPEHAELDCGPLGVAATMQKLAEIVPRVAKRASSILINGESGAGKEVLARYIHDVASEGHSEPFVAVNCGAIPETLMESEFFGYEKGAFTGADRQKRGLFEQANGGTLFLDEIGDLPLSMQVKLLRVLQEKHVRRVGGEHIVECNFRLVCATHVDIHELVEKKLFREDIFYRLNVVTLRVPPLRERTEDILWIARRFLAAHAAANGEALKELHPAAEAALVTAEWPGNVRELRNRLERACLLSSSPVLRAVDIFPETGSGDEGSADDAEEPPLSQYLQRCETLYIRGALLTHGGRISETASALGISRKSLWERMRRYKIAGHVSHDAVSK</sequence>
<dbReference type="GO" id="GO:0006355">
    <property type="term" value="P:regulation of DNA-templated transcription"/>
    <property type="evidence" value="ECO:0007669"/>
    <property type="project" value="InterPro"/>
</dbReference>
<dbReference type="SUPFAM" id="SSF46689">
    <property type="entry name" value="Homeodomain-like"/>
    <property type="match status" value="1"/>
</dbReference>
<feature type="domain" description="Response regulatory" evidence="8">
    <location>
        <begin position="5"/>
        <end position="120"/>
    </location>
</feature>
<dbReference type="PROSITE" id="PS50045">
    <property type="entry name" value="SIGMA54_INTERACT_4"/>
    <property type="match status" value="1"/>
</dbReference>
<dbReference type="Proteomes" id="UP000368474">
    <property type="component" value="Unassembled WGS sequence"/>
</dbReference>
<keyword evidence="4" id="KW-0238">DNA-binding</keyword>
<dbReference type="Pfam" id="PF00158">
    <property type="entry name" value="Sigma54_activat"/>
    <property type="match status" value="1"/>
</dbReference>
<dbReference type="InterPro" id="IPR003593">
    <property type="entry name" value="AAA+_ATPase"/>
</dbReference>
<reference evidence="9 10" key="1">
    <citation type="submission" date="2019-08" db="EMBL/GenBank/DDBJ databases">
        <authorList>
            <person name="Peeters C."/>
        </authorList>
    </citation>
    <scope>NUCLEOTIDE SEQUENCE [LARGE SCALE GENOMIC DNA]</scope>
    <source>
        <strain evidence="9 10">LMG 31116</strain>
    </source>
</reference>
<keyword evidence="1" id="KW-0547">Nucleotide-binding</keyword>
<evidence type="ECO:0000256" key="6">
    <source>
        <dbReference type="PROSITE-ProRule" id="PRU00169"/>
    </source>
</evidence>
<dbReference type="EMBL" id="CABPSD010000013">
    <property type="protein sequence ID" value="VVE36567.1"/>
    <property type="molecule type" value="Genomic_DNA"/>
</dbReference>
<dbReference type="FunFam" id="3.40.50.300:FF:000006">
    <property type="entry name" value="DNA-binding transcriptional regulator NtrC"/>
    <property type="match status" value="1"/>
</dbReference>
<evidence type="ECO:0000256" key="4">
    <source>
        <dbReference type="ARBA" id="ARBA00023125"/>
    </source>
</evidence>
<dbReference type="AlphaFoldDB" id="A0A5E4XJR7"/>
<dbReference type="PROSITE" id="PS00676">
    <property type="entry name" value="SIGMA54_INTERACT_2"/>
    <property type="match status" value="1"/>
</dbReference>
<dbReference type="InterPro" id="IPR027417">
    <property type="entry name" value="P-loop_NTPase"/>
</dbReference>
<evidence type="ECO:0000313" key="10">
    <source>
        <dbReference type="Proteomes" id="UP000368474"/>
    </source>
</evidence>
<dbReference type="Pfam" id="PF02954">
    <property type="entry name" value="HTH_8"/>
    <property type="match status" value="1"/>
</dbReference>
<dbReference type="GO" id="GO:0005524">
    <property type="term" value="F:ATP binding"/>
    <property type="evidence" value="ECO:0007669"/>
    <property type="project" value="UniProtKB-KW"/>
</dbReference>
<dbReference type="PROSITE" id="PS00688">
    <property type="entry name" value="SIGMA54_INTERACT_3"/>
    <property type="match status" value="1"/>
</dbReference>
<dbReference type="SUPFAM" id="SSF52172">
    <property type="entry name" value="CheY-like"/>
    <property type="match status" value="1"/>
</dbReference>
<dbReference type="SMART" id="SM00448">
    <property type="entry name" value="REC"/>
    <property type="match status" value="1"/>
</dbReference>
<dbReference type="Gene3D" id="3.40.50.300">
    <property type="entry name" value="P-loop containing nucleotide triphosphate hydrolases"/>
    <property type="match status" value="1"/>
</dbReference>
<dbReference type="InterPro" id="IPR009057">
    <property type="entry name" value="Homeodomain-like_sf"/>
</dbReference>
<dbReference type="InterPro" id="IPR025662">
    <property type="entry name" value="Sigma_54_int_dom_ATP-bd_1"/>
</dbReference>
<dbReference type="Gene3D" id="1.10.8.60">
    <property type="match status" value="1"/>
</dbReference>
<gene>
    <name evidence="9" type="primary">glrR</name>
    <name evidence="9" type="ORF">PMO31116_03900</name>
</gene>
<dbReference type="RefSeq" id="WP_150568096.1">
    <property type="nucleotide sequence ID" value="NZ_CABPSD010000013.1"/>
</dbReference>
<evidence type="ECO:0000256" key="1">
    <source>
        <dbReference type="ARBA" id="ARBA00022741"/>
    </source>
</evidence>
<dbReference type="InterPro" id="IPR001789">
    <property type="entry name" value="Sig_transdc_resp-reg_receiver"/>
</dbReference>
<dbReference type="Pfam" id="PF00072">
    <property type="entry name" value="Response_reg"/>
    <property type="match status" value="1"/>
</dbReference>
<evidence type="ECO:0000313" key="9">
    <source>
        <dbReference type="EMBL" id="VVE36567.1"/>
    </source>
</evidence>
<name>A0A5E4XJR7_9BURK</name>
<dbReference type="InterPro" id="IPR002078">
    <property type="entry name" value="Sigma_54_int"/>
</dbReference>
<dbReference type="PANTHER" id="PTHR32071">
    <property type="entry name" value="TRANSCRIPTIONAL REGULATORY PROTEIN"/>
    <property type="match status" value="1"/>
</dbReference>
<dbReference type="CDD" id="cd00009">
    <property type="entry name" value="AAA"/>
    <property type="match status" value="1"/>
</dbReference>
<evidence type="ECO:0000259" key="7">
    <source>
        <dbReference type="PROSITE" id="PS50045"/>
    </source>
</evidence>
<organism evidence="9 10">
    <name type="scientific">Pandoraea morbifera</name>
    <dbReference type="NCBI Taxonomy" id="2508300"/>
    <lineage>
        <taxon>Bacteria</taxon>
        <taxon>Pseudomonadati</taxon>
        <taxon>Pseudomonadota</taxon>
        <taxon>Betaproteobacteria</taxon>
        <taxon>Burkholderiales</taxon>
        <taxon>Burkholderiaceae</taxon>
        <taxon>Pandoraea</taxon>
    </lineage>
</organism>
<keyword evidence="10" id="KW-1185">Reference proteome</keyword>
<dbReference type="SUPFAM" id="SSF52540">
    <property type="entry name" value="P-loop containing nucleoside triphosphate hydrolases"/>
    <property type="match status" value="1"/>
</dbReference>
<dbReference type="Gene3D" id="1.10.10.60">
    <property type="entry name" value="Homeodomain-like"/>
    <property type="match status" value="1"/>
</dbReference>
<dbReference type="GO" id="GO:0000160">
    <property type="term" value="P:phosphorelay signal transduction system"/>
    <property type="evidence" value="ECO:0007669"/>
    <property type="project" value="InterPro"/>
</dbReference>
<dbReference type="InterPro" id="IPR025943">
    <property type="entry name" value="Sigma_54_int_dom_ATP-bd_2"/>
</dbReference>
<accession>A0A5E4XJR7</accession>
<keyword evidence="3" id="KW-0805">Transcription regulation</keyword>
<protein>
    <submittedName>
        <fullName evidence="9">Transcriptional regulatory protein GlrR</fullName>
    </submittedName>
</protein>
<dbReference type="GO" id="GO:0043565">
    <property type="term" value="F:sequence-specific DNA binding"/>
    <property type="evidence" value="ECO:0007669"/>
    <property type="project" value="InterPro"/>
</dbReference>
<dbReference type="Pfam" id="PF25601">
    <property type="entry name" value="AAA_lid_14"/>
    <property type="match status" value="1"/>
</dbReference>
<feature type="modified residue" description="4-aspartylphosphate" evidence="6">
    <location>
        <position position="54"/>
    </location>
</feature>
<keyword evidence="6" id="KW-0597">Phosphoprotein</keyword>
<evidence type="ECO:0000256" key="2">
    <source>
        <dbReference type="ARBA" id="ARBA00022840"/>
    </source>
</evidence>
<dbReference type="PROSITE" id="PS50110">
    <property type="entry name" value="RESPONSE_REGULATORY"/>
    <property type="match status" value="1"/>
</dbReference>
<dbReference type="InterPro" id="IPR011006">
    <property type="entry name" value="CheY-like_superfamily"/>
</dbReference>